<organism evidence="8 9">
    <name type="scientific">Gemmobacter megaterium</name>
    <dbReference type="NCBI Taxonomy" id="1086013"/>
    <lineage>
        <taxon>Bacteria</taxon>
        <taxon>Pseudomonadati</taxon>
        <taxon>Pseudomonadota</taxon>
        <taxon>Alphaproteobacteria</taxon>
        <taxon>Rhodobacterales</taxon>
        <taxon>Paracoccaceae</taxon>
        <taxon>Gemmobacter</taxon>
    </lineage>
</organism>
<dbReference type="GO" id="GO:0022857">
    <property type="term" value="F:transmembrane transporter activity"/>
    <property type="evidence" value="ECO:0007669"/>
    <property type="project" value="InterPro"/>
</dbReference>
<feature type="transmembrane region" description="Helical" evidence="6">
    <location>
        <begin position="281"/>
        <end position="305"/>
    </location>
</feature>
<evidence type="ECO:0000313" key="8">
    <source>
        <dbReference type="EMBL" id="SIT19625.1"/>
    </source>
</evidence>
<feature type="domain" description="Major facilitator superfamily (MFS) profile" evidence="7">
    <location>
        <begin position="9"/>
        <end position="398"/>
    </location>
</feature>
<feature type="transmembrane region" description="Helical" evidence="6">
    <location>
        <begin position="373"/>
        <end position="394"/>
    </location>
</feature>
<evidence type="ECO:0000256" key="4">
    <source>
        <dbReference type="ARBA" id="ARBA00022989"/>
    </source>
</evidence>
<keyword evidence="3 6" id="KW-0812">Transmembrane</keyword>
<feature type="transmembrane region" description="Helical" evidence="6">
    <location>
        <begin position="250"/>
        <end position="269"/>
    </location>
</feature>
<dbReference type="CDD" id="cd06173">
    <property type="entry name" value="MFS_MefA_like"/>
    <property type="match status" value="1"/>
</dbReference>
<protein>
    <submittedName>
        <fullName evidence="8">H+ Antiporter protein</fullName>
    </submittedName>
</protein>
<feature type="transmembrane region" description="Helical" evidence="6">
    <location>
        <begin position="311"/>
        <end position="332"/>
    </location>
</feature>
<keyword evidence="5 6" id="KW-0472">Membrane</keyword>
<dbReference type="AlphaFoldDB" id="A0A1N7Q9W3"/>
<dbReference type="Gene3D" id="1.20.1250.20">
    <property type="entry name" value="MFS general substrate transporter like domains"/>
    <property type="match status" value="2"/>
</dbReference>
<comment type="subcellular location">
    <subcellularLocation>
        <location evidence="1">Cell membrane</location>
        <topology evidence="1">Multi-pass membrane protein</topology>
    </subcellularLocation>
</comment>
<dbReference type="OrthoDB" id="4368225at2"/>
<reference evidence="8 9" key="1">
    <citation type="submission" date="2017-01" db="EMBL/GenBank/DDBJ databases">
        <authorList>
            <person name="Mah S.A."/>
            <person name="Swanson W.J."/>
            <person name="Moy G.W."/>
            <person name="Vacquier V.D."/>
        </authorList>
    </citation>
    <scope>NUCLEOTIDE SEQUENCE [LARGE SCALE GENOMIC DNA]</scope>
    <source>
        <strain evidence="8 9">DSM 26375</strain>
    </source>
</reference>
<accession>A0A1N7Q9W3</accession>
<dbReference type="PANTHER" id="PTHR23513">
    <property type="entry name" value="INTEGRAL MEMBRANE EFFLUX PROTEIN-RELATED"/>
    <property type="match status" value="1"/>
</dbReference>
<dbReference type="STRING" id="1086013.SAMN05421774_10814"/>
<feature type="transmembrane region" description="Helical" evidence="6">
    <location>
        <begin position="12"/>
        <end position="36"/>
    </location>
</feature>
<gene>
    <name evidence="8" type="ORF">SAMN05421774_10814</name>
</gene>
<sequence>MLEILADRTYRHLFAAQVVALLGTGLATVALGLLAYDLAGDNAAMVLGTVFTIKMVAYVGIAPIAGAFANRVNRRAFLVALDLVRAGVALCLPFVTEVWQVYVLIFLLQSASAAFTPTFQATIPDVLPDEARYTRALSLSRLAYDLENIVSPMLAGLLLAVVSYNSLFLGTVVGFAASAALVVSVLLPSPKPSEPRGIYDRTTRGIRIYLATPRLRGLLALNLAAAAAGAMVLVNSVVLVRSTLGLDASALAWTLFAFGAGSMLAALALPKLLDRAPDRPVMVAGAALMVLTLLGLAVVVAVLGLTWPFLLTAWLLVGLGYSAVLTPSGRLLRRSAHAEDRPALFAAQFALSHACWLVTYPLSGWLMTQFGPVVALGLLAALAGVGALSALRLWPRKDPEILEHNHDNLPLDHPHLKGARRHAHPFVVDDQHPRWASQL</sequence>
<evidence type="ECO:0000256" key="6">
    <source>
        <dbReference type="SAM" id="Phobius"/>
    </source>
</evidence>
<evidence type="ECO:0000256" key="1">
    <source>
        <dbReference type="ARBA" id="ARBA00004651"/>
    </source>
</evidence>
<dbReference type="Proteomes" id="UP000186141">
    <property type="component" value="Unassembled WGS sequence"/>
</dbReference>
<evidence type="ECO:0000256" key="5">
    <source>
        <dbReference type="ARBA" id="ARBA00023136"/>
    </source>
</evidence>
<dbReference type="Pfam" id="PF07690">
    <property type="entry name" value="MFS_1"/>
    <property type="match status" value="1"/>
</dbReference>
<feature type="transmembrane region" description="Helical" evidence="6">
    <location>
        <begin position="217"/>
        <end position="238"/>
    </location>
</feature>
<name>A0A1N7Q9W3_9RHOB</name>
<feature type="transmembrane region" description="Helical" evidence="6">
    <location>
        <begin position="344"/>
        <end position="367"/>
    </location>
</feature>
<dbReference type="EMBL" id="FTOT01000008">
    <property type="protein sequence ID" value="SIT19625.1"/>
    <property type="molecule type" value="Genomic_DNA"/>
</dbReference>
<dbReference type="SUPFAM" id="SSF103473">
    <property type="entry name" value="MFS general substrate transporter"/>
    <property type="match status" value="1"/>
</dbReference>
<keyword evidence="4 6" id="KW-1133">Transmembrane helix</keyword>
<dbReference type="PANTHER" id="PTHR23513:SF6">
    <property type="entry name" value="MAJOR FACILITATOR SUPERFAMILY ASSOCIATED DOMAIN-CONTAINING PROTEIN"/>
    <property type="match status" value="1"/>
</dbReference>
<feature type="transmembrane region" description="Helical" evidence="6">
    <location>
        <begin position="167"/>
        <end position="187"/>
    </location>
</feature>
<dbReference type="InterPro" id="IPR011701">
    <property type="entry name" value="MFS"/>
</dbReference>
<dbReference type="GO" id="GO:0005886">
    <property type="term" value="C:plasma membrane"/>
    <property type="evidence" value="ECO:0007669"/>
    <property type="project" value="UniProtKB-SubCell"/>
</dbReference>
<feature type="transmembrane region" description="Helical" evidence="6">
    <location>
        <begin position="42"/>
        <end position="69"/>
    </location>
</feature>
<dbReference type="RefSeq" id="WP_076533456.1">
    <property type="nucleotide sequence ID" value="NZ_BMEH01000008.1"/>
</dbReference>
<keyword evidence="9" id="KW-1185">Reference proteome</keyword>
<dbReference type="InterPro" id="IPR036259">
    <property type="entry name" value="MFS_trans_sf"/>
</dbReference>
<dbReference type="InterPro" id="IPR020846">
    <property type="entry name" value="MFS_dom"/>
</dbReference>
<proteinExistence type="predicted"/>
<dbReference type="PROSITE" id="PS50850">
    <property type="entry name" value="MFS"/>
    <property type="match status" value="1"/>
</dbReference>
<evidence type="ECO:0000313" key="9">
    <source>
        <dbReference type="Proteomes" id="UP000186141"/>
    </source>
</evidence>
<evidence type="ECO:0000256" key="2">
    <source>
        <dbReference type="ARBA" id="ARBA00022475"/>
    </source>
</evidence>
<keyword evidence="2" id="KW-1003">Cell membrane</keyword>
<evidence type="ECO:0000259" key="7">
    <source>
        <dbReference type="PROSITE" id="PS50850"/>
    </source>
</evidence>
<evidence type="ECO:0000256" key="3">
    <source>
        <dbReference type="ARBA" id="ARBA00022692"/>
    </source>
</evidence>